<dbReference type="Proteomes" id="UP000267029">
    <property type="component" value="Unassembled WGS sequence"/>
</dbReference>
<dbReference type="EMBL" id="UXSR01001873">
    <property type="protein sequence ID" value="VDD78571.1"/>
    <property type="molecule type" value="Genomic_DNA"/>
</dbReference>
<gene>
    <name evidence="2" type="ORF">MCOS_LOCUS4574</name>
</gene>
<feature type="non-terminal residue" evidence="2">
    <location>
        <position position="70"/>
    </location>
</feature>
<evidence type="ECO:0000313" key="3">
    <source>
        <dbReference type="Proteomes" id="UP000267029"/>
    </source>
</evidence>
<dbReference type="AlphaFoldDB" id="A0A0R3UCC5"/>
<sequence length="70" mass="8430">MFCPSDSGEISEEAAARMDEDAEEEEKMRQEEERKWLERERIAQEMFAQKKAMEELEDAKRKRLEEEVSF</sequence>
<evidence type="ECO:0000313" key="2">
    <source>
        <dbReference type="EMBL" id="VDD78571.1"/>
    </source>
</evidence>
<accession>A0A0R3UCC5</accession>
<proteinExistence type="predicted"/>
<keyword evidence="3" id="KW-1185">Reference proteome</keyword>
<reference evidence="2 3" key="1">
    <citation type="submission" date="2018-10" db="EMBL/GenBank/DDBJ databases">
        <authorList>
            <consortium name="Pathogen Informatics"/>
        </authorList>
    </citation>
    <scope>NUCLEOTIDE SEQUENCE [LARGE SCALE GENOMIC DNA]</scope>
</reference>
<protein>
    <submittedName>
        <fullName evidence="2">Uncharacterized protein</fullName>
    </submittedName>
</protein>
<name>A0A0R3UCC5_MESCO</name>
<organism evidence="2 3">
    <name type="scientific">Mesocestoides corti</name>
    <name type="common">Flatworm</name>
    <dbReference type="NCBI Taxonomy" id="53468"/>
    <lineage>
        <taxon>Eukaryota</taxon>
        <taxon>Metazoa</taxon>
        <taxon>Spiralia</taxon>
        <taxon>Lophotrochozoa</taxon>
        <taxon>Platyhelminthes</taxon>
        <taxon>Cestoda</taxon>
        <taxon>Eucestoda</taxon>
        <taxon>Cyclophyllidea</taxon>
        <taxon>Mesocestoididae</taxon>
        <taxon>Mesocestoides</taxon>
    </lineage>
</organism>
<feature type="region of interest" description="Disordered" evidence="1">
    <location>
        <begin position="1"/>
        <end position="30"/>
    </location>
</feature>
<evidence type="ECO:0000256" key="1">
    <source>
        <dbReference type="SAM" id="MobiDB-lite"/>
    </source>
</evidence>